<dbReference type="InterPro" id="IPR001789">
    <property type="entry name" value="Sig_transdc_resp-reg_receiver"/>
</dbReference>
<dbReference type="GO" id="GO:0005829">
    <property type="term" value="C:cytosol"/>
    <property type="evidence" value="ECO:0007669"/>
    <property type="project" value="TreeGrafter"/>
</dbReference>
<feature type="domain" description="HTH LytTR-type" evidence="5">
    <location>
        <begin position="135"/>
        <end position="239"/>
    </location>
</feature>
<evidence type="ECO:0000259" key="4">
    <source>
        <dbReference type="PROSITE" id="PS50110"/>
    </source>
</evidence>
<evidence type="ECO:0000313" key="7">
    <source>
        <dbReference type="Proteomes" id="UP000229757"/>
    </source>
</evidence>
<dbReference type="OrthoDB" id="236568at2"/>
<evidence type="ECO:0000256" key="3">
    <source>
        <dbReference type="PROSITE-ProRule" id="PRU00169"/>
    </source>
</evidence>
<sequence length="247" mass="28409">MQVLVVDDEPLARDRLIRFLQDLDQVTGTAVAHNGFDALQKLQAQTFDVVLLDMRMPGQSGLEVAEQLKILPEPPAIIFCTAYDDYALAAFQVKAQAYLLKPIQRQMLVDALDDCRQLNRAHLLALTDQEQVPSIAVQTGREMERLPLTEVYYFRAEQKYVSLFSRRGERIVDESLNSLEQRFPDQLIRVHRNTLVYRPRVVKLTRDIKGGFWLTVESVCDPLRVSRRHAMVLRRLLEGHSRVAPDK</sequence>
<dbReference type="PANTHER" id="PTHR48111">
    <property type="entry name" value="REGULATOR OF RPOS"/>
    <property type="match status" value="1"/>
</dbReference>
<dbReference type="GO" id="GO:0006355">
    <property type="term" value="P:regulation of DNA-templated transcription"/>
    <property type="evidence" value="ECO:0007669"/>
    <property type="project" value="TreeGrafter"/>
</dbReference>
<name>A0A2K8KS03_9GAMM</name>
<keyword evidence="7" id="KW-1185">Reference proteome</keyword>
<protein>
    <submittedName>
        <fullName evidence="6">Alginate biosynthesis regulatory protein AlgR-like protein</fullName>
    </submittedName>
</protein>
<dbReference type="GO" id="GO:0000976">
    <property type="term" value="F:transcription cis-regulatory region binding"/>
    <property type="evidence" value="ECO:0007669"/>
    <property type="project" value="TreeGrafter"/>
</dbReference>
<dbReference type="GO" id="GO:0000156">
    <property type="term" value="F:phosphorelay response regulator activity"/>
    <property type="evidence" value="ECO:0007669"/>
    <property type="project" value="TreeGrafter"/>
</dbReference>
<dbReference type="AlphaFoldDB" id="A0A2K8KS03"/>
<reference evidence="6 7" key="1">
    <citation type="journal article" date="2017" name="Environ. Microbiol.">
        <title>Genomic and physiological analyses of 'Reinekea forsetii' reveal a versatile opportunistic lifestyle during spring algae blooms.</title>
        <authorList>
            <person name="Avci B."/>
            <person name="Hahnke R.L."/>
            <person name="Chafee M."/>
            <person name="Fischer T."/>
            <person name="Gruber-Vodicka H."/>
            <person name="Tegetmeyer H.E."/>
            <person name="Harder J."/>
            <person name="Fuchs B.M."/>
            <person name="Amann R.I."/>
            <person name="Teeling H."/>
        </authorList>
    </citation>
    <scope>NUCLEOTIDE SEQUENCE [LARGE SCALE GENOMIC DNA]</scope>
    <source>
        <strain evidence="6 7">Hel1_31_D35</strain>
    </source>
</reference>
<dbReference type="KEGG" id="rfo:REIFOR_00516"/>
<dbReference type="PROSITE" id="PS50930">
    <property type="entry name" value="HTH_LYTTR"/>
    <property type="match status" value="1"/>
</dbReference>
<dbReference type="SMART" id="SM00448">
    <property type="entry name" value="REC"/>
    <property type="match status" value="1"/>
</dbReference>
<dbReference type="EMBL" id="CP011797">
    <property type="protein sequence ID" value="ATX75686.1"/>
    <property type="molecule type" value="Genomic_DNA"/>
</dbReference>
<dbReference type="Pfam" id="PF04397">
    <property type="entry name" value="LytTR"/>
    <property type="match status" value="1"/>
</dbReference>
<dbReference type="PANTHER" id="PTHR48111:SF3">
    <property type="entry name" value="TRANSCRIPTIONAL REGULATORY PROTEIN BTSR"/>
    <property type="match status" value="1"/>
</dbReference>
<keyword evidence="2" id="KW-0238">DNA-binding</keyword>
<dbReference type="RefSeq" id="WP_100256071.1">
    <property type="nucleotide sequence ID" value="NZ_CP011797.1"/>
</dbReference>
<evidence type="ECO:0000259" key="5">
    <source>
        <dbReference type="PROSITE" id="PS50930"/>
    </source>
</evidence>
<feature type="domain" description="Response regulatory" evidence="4">
    <location>
        <begin position="2"/>
        <end position="116"/>
    </location>
</feature>
<dbReference type="InterPro" id="IPR011006">
    <property type="entry name" value="CheY-like_superfamily"/>
</dbReference>
<feature type="modified residue" description="4-aspartylphosphate" evidence="3">
    <location>
        <position position="53"/>
    </location>
</feature>
<evidence type="ECO:0000313" key="6">
    <source>
        <dbReference type="EMBL" id="ATX75686.1"/>
    </source>
</evidence>
<keyword evidence="1" id="KW-0902">Two-component regulatory system</keyword>
<dbReference type="Gene3D" id="2.40.50.1020">
    <property type="entry name" value="LytTr DNA-binding domain"/>
    <property type="match status" value="1"/>
</dbReference>
<keyword evidence="3" id="KW-0597">Phosphoprotein</keyword>
<dbReference type="PROSITE" id="PS50110">
    <property type="entry name" value="RESPONSE_REGULATORY"/>
    <property type="match status" value="1"/>
</dbReference>
<evidence type="ECO:0000256" key="1">
    <source>
        <dbReference type="ARBA" id="ARBA00023012"/>
    </source>
</evidence>
<organism evidence="6 7">
    <name type="scientific">Reinekea forsetii</name>
    <dbReference type="NCBI Taxonomy" id="1336806"/>
    <lineage>
        <taxon>Bacteria</taxon>
        <taxon>Pseudomonadati</taxon>
        <taxon>Pseudomonadota</taxon>
        <taxon>Gammaproteobacteria</taxon>
        <taxon>Oceanospirillales</taxon>
        <taxon>Saccharospirillaceae</taxon>
        <taxon>Reinekea</taxon>
    </lineage>
</organism>
<dbReference type="InterPro" id="IPR007492">
    <property type="entry name" value="LytTR_DNA-bd_dom"/>
</dbReference>
<dbReference type="GO" id="GO:0032993">
    <property type="term" value="C:protein-DNA complex"/>
    <property type="evidence" value="ECO:0007669"/>
    <property type="project" value="TreeGrafter"/>
</dbReference>
<gene>
    <name evidence="6" type="ORF">REIFOR_00516</name>
</gene>
<accession>A0A2K8KS03</accession>
<evidence type="ECO:0000256" key="2">
    <source>
        <dbReference type="ARBA" id="ARBA00023125"/>
    </source>
</evidence>
<dbReference type="SUPFAM" id="SSF52172">
    <property type="entry name" value="CheY-like"/>
    <property type="match status" value="1"/>
</dbReference>
<dbReference type="InterPro" id="IPR039420">
    <property type="entry name" value="WalR-like"/>
</dbReference>
<proteinExistence type="predicted"/>
<dbReference type="Proteomes" id="UP000229757">
    <property type="component" value="Chromosome"/>
</dbReference>
<dbReference type="Gene3D" id="3.40.50.2300">
    <property type="match status" value="1"/>
</dbReference>
<dbReference type="Pfam" id="PF00072">
    <property type="entry name" value="Response_reg"/>
    <property type="match status" value="1"/>
</dbReference>
<dbReference type="SMART" id="SM00850">
    <property type="entry name" value="LytTR"/>
    <property type="match status" value="1"/>
</dbReference>